<dbReference type="Proteomes" id="UP000009336">
    <property type="component" value="Unassembled WGS sequence"/>
</dbReference>
<dbReference type="InterPro" id="IPR050277">
    <property type="entry name" value="Sodium:Solute_Symporter"/>
</dbReference>
<feature type="transmembrane region" description="Helical" evidence="10">
    <location>
        <begin position="233"/>
        <end position="250"/>
    </location>
</feature>
<keyword evidence="5" id="KW-0769">Symport</keyword>
<feature type="transmembrane region" description="Helical" evidence="10">
    <location>
        <begin position="314"/>
        <end position="339"/>
    </location>
</feature>
<dbReference type="PROSITE" id="PS50283">
    <property type="entry name" value="NA_SOLUT_SYMP_3"/>
    <property type="match status" value="1"/>
</dbReference>
<evidence type="ECO:0000256" key="4">
    <source>
        <dbReference type="ARBA" id="ARBA00022692"/>
    </source>
</evidence>
<evidence type="ECO:0000256" key="10">
    <source>
        <dbReference type="SAM" id="Phobius"/>
    </source>
</evidence>
<keyword evidence="3" id="KW-0813">Transport</keyword>
<keyword evidence="12" id="KW-1185">Reference proteome</keyword>
<dbReference type="HOGENOM" id="CLU_018808_15_0_6"/>
<feature type="transmembrane region" description="Helical" evidence="10">
    <location>
        <begin position="457"/>
        <end position="477"/>
    </location>
</feature>
<feature type="transmembrane region" description="Helical" evidence="10">
    <location>
        <begin position="188"/>
        <end position="207"/>
    </location>
</feature>
<feature type="transmembrane region" description="Helical" evidence="10">
    <location>
        <begin position="6"/>
        <end position="22"/>
    </location>
</feature>
<comment type="subcellular location">
    <subcellularLocation>
        <location evidence="1">Membrane</location>
        <topology evidence="1">Multi-pass membrane protein</topology>
    </subcellularLocation>
</comment>
<evidence type="ECO:0000256" key="5">
    <source>
        <dbReference type="ARBA" id="ARBA00022847"/>
    </source>
</evidence>
<dbReference type="GO" id="GO:0006814">
    <property type="term" value="P:sodium ion transport"/>
    <property type="evidence" value="ECO:0007669"/>
    <property type="project" value="UniProtKB-KW"/>
</dbReference>
<name>K8WT94_9GAMM</name>
<dbReference type="GO" id="GO:0005886">
    <property type="term" value="C:plasma membrane"/>
    <property type="evidence" value="ECO:0007669"/>
    <property type="project" value="TreeGrafter"/>
</dbReference>
<reference evidence="11 12" key="1">
    <citation type="journal article" date="2012" name="BMC Genomics">
        <title>Comparative genomics of bacteria in the genus Providencia isolated from wild Drosophila melanogaster.</title>
        <authorList>
            <person name="Galac M.R."/>
            <person name="Lazzaro B.P."/>
        </authorList>
    </citation>
    <scope>NUCLEOTIDE SEQUENCE [LARGE SCALE GENOMIC DNA]</scope>
    <source>
        <strain evidence="11 12">DSM 19968</strain>
    </source>
</reference>
<keyword evidence="9" id="KW-0739">Sodium transport</keyword>
<proteinExistence type="inferred from homology"/>
<feature type="transmembrane region" description="Helical" evidence="10">
    <location>
        <begin position="271"/>
        <end position="294"/>
    </location>
</feature>
<feature type="transmembrane region" description="Helical" evidence="10">
    <location>
        <begin position="364"/>
        <end position="382"/>
    </location>
</feature>
<keyword evidence="6 10" id="KW-1133">Transmembrane helix</keyword>
<dbReference type="eggNOG" id="COG0591">
    <property type="taxonomic scope" value="Bacteria"/>
</dbReference>
<dbReference type="STRING" id="1141662.OOA_03319"/>
<evidence type="ECO:0000313" key="11">
    <source>
        <dbReference type="EMBL" id="EKT63859.1"/>
    </source>
</evidence>
<comment type="similarity">
    <text evidence="2">Belongs to the sodium:solute symporter (SSF) (TC 2.A.21) family.</text>
</comment>
<evidence type="ECO:0000256" key="7">
    <source>
        <dbReference type="ARBA" id="ARBA00023053"/>
    </source>
</evidence>
<evidence type="ECO:0000256" key="6">
    <source>
        <dbReference type="ARBA" id="ARBA00022989"/>
    </source>
</evidence>
<feature type="transmembrane region" description="Helical" evidence="10">
    <location>
        <begin position="419"/>
        <end position="437"/>
    </location>
</feature>
<protein>
    <submittedName>
        <fullName evidence="11">Na+/solute symporter</fullName>
    </submittedName>
</protein>
<gene>
    <name evidence="11" type="ORF">OOA_03319</name>
</gene>
<dbReference type="EMBL" id="AKKL01000012">
    <property type="protein sequence ID" value="EKT63859.1"/>
    <property type="molecule type" value="Genomic_DNA"/>
</dbReference>
<evidence type="ECO:0000256" key="1">
    <source>
        <dbReference type="ARBA" id="ARBA00004141"/>
    </source>
</evidence>
<dbReference type="AlphaFoldDB" id="K8WT94"/>
<evidence type="ECO:0000256" key="8">
    <source>
        <dbReference type="ARBA" id="ARBA00023136"/>
    </source>
</evidence>
<keyword evidence="4 10" id="KW-0812">Transmembrane</keyword>
<feature type="transmembrane region" description="Helical" evidence="10">
    <location>
        <begin position="158"/>
        <end position="176"/>
    </location>
</feature>
<feature type="transmembrane region" description="Helical" evidence="10">
    <location>
        <begin position="72"/>
        <end position="90"/>
    </location>
</feature>
<dbReference type="GO" id="GO:0015293">
    <property type="term" value="F:symporter activity"/>
    <property type="evidence" value="ECO:0007669"/>
    <property type="project" value="UniProtKB-KW"/>
</dbReference>
<dbReference type="RefSeq" id="WP_008910706.1">
    <property type="nucleotide sequence ID" value="NZ_KB233222.1"/>
</dbReference>
<feature type="transmembrane region" description="Helical" evidence="10">
    <location>
        <begin position="119"/>
        <end position="138"/>
    </location>
</feature>
<keyword evidence="8 10" id="KW-0472">Membrane</keyword>
<sequence length="486" mass="53033">MSSALIVISLFFLFSIYLALRAKKGKKMDHEGWSVGGRSYGALLVFLLSAGEIYTTFTFLGGSGWAYGKGPAILYTLAVNAFMGIFLYWVHPRVWRFAKDHNVRTISDFFGAKYKSQGLALLISLISIAAMVPLFVLQLKGLGIIVSQASYGAIPADMAIWIGIIAVTLFVMISGIHGSAWTSALKDLMILVVVVFIGIYIPLHYYGSFGDMFRAIDTSSPGFLTFSDKGLNIPWYISTVFLSVIAYFCWPHYMAAVFTAKDENSLKRNSILIPAYSLIMLFAFFVGYAAILQIPHLEGSMVDLSLFEISKSTFSPVIVGFIGAAGMLTALVPGSMLLLTTSNMLAGVVQKAFKVSEEKRQSGIYARFMVPVVALVSLYFIFHSNDTLVAIMLLGVNIVAQFFPALLMSFRQNNPMTAAGAIAGIIAGVIFLAVTYIEHISLVQIFPWLGEGLQFMNIGIAAFVLNIIVATVVSVFISKKPKSQIA</sequence>
<accession>K8WT94</accession>
<dbReference type="InterPro" id="IPR038377">
    <property type="entry name" value="Na/Glc_symporter_sf"/>
</dbReference>
<dbReference type="Gene3D" id="1.20.1730.10">
    <property type="entry name" value="Sodium/glucose cotransporter"/>
    <property type="match status" value="1"/>
</dbReference>
<feature type="transmembrane region" description="Helical" evidence="10">
    <location>
        <begin position="43"/>
        <end position="66"/>
    </location>
</feature>
<evidence type="ECO:0000256" key="2">
    <source>
        <dbReference type="ARBA" id="ARBA00006434"/>
    </source>
</evidence>
<evidence type="ECO:0000256" key="3">
    <source>
        <dbReference type="ARBA" id="ARBA00022448"/>
    </source>
</evidence>
<comment type="caution">
    <text evidence="11">The sequence shown here is derived from an EMBL/GenBank/DDBJ whole genome shotgun (WGS) entry which is preliminary data.</text>
</comment>
<dbReference type="PANTHER" id="PTHR48086">
    <property type="entry name" value="SODIUM/PROLINE SYMPORTER-RELATED"/>
    <property type="match status" value="1"/>
</dbReference>
<dbReference type="CDD" id="cd10322">
    <property type="entry name" value="SLC5sbd"/>
    <property type="match status" value="1"/>
</dbReference>
<keyword evidence="9" id="KW-0406">Ion transport</keyword>
<dbReference type="OrthoDB" id="9789704at2"/>
<keyword evidence="7" id="KW-0915">Sodium</keyword>
<dbReference type="PANTHER" id="PTHR48086:SF8">
    <property type="entry name" value="MONOCARBOXYLIC ACID PERMEASE"/>
    <property type="match status" value="1"/>
</dbReference>
<evidence type="ECO:0000313" key="12">
    <source>
        <dbReference type="Proteomes" id="UP000009336"/>
    </source>
</evidence>
<feature type="transmembrane region" description="Helical" evidence="10">
    <location>
        <begin position="388"/>
        <end position="407"/>
    </location>
</feature>
<evidence type="ECO:0000256" key="9">
    <source>
        <dbReference type="ARBA" id="ARBA00023201"/>
    </source>
</evidence>
<dbReference type="PATRIC" id="fig|1141662.3.peg.670"/>
<dbReference type="InterPro" id="IPR001734">
    <property type="entry name" value="Na/solute_symporter"/>
</dbReference>
<organism evidence="11 12">
    <name type="scientific">Providencia burhodogranariea DSM 19968</name>
    <dbReference type="NCBI Taxonomy" id="1141662"/>
    <lineage>
        <taxon>Bacteria</taxon>
        <taxon>Pseudomonadati</taxon>
        <taxon>Pseudomonadota</taxon>
        <taxon>Gammaproteobacteria</taxon>
        <taxon>Enterobacterales</taxon>
        <taxon>Morganellaceae</taxon>
        <taxon>Providencia</taxon>
    </lineage>
</organism>